<feature type="domain" description="RsbT co-antagonist protein RsbRD N-terminal" evidence="4">
    <location>
        <begin position="29"/>
        <end position="169"/>
    </location>
</feature>
<dbReference type="Pfam" id="PF17853">
    <property type="entry name" value="GGDEF_2"/>
    <property type="match status" value="1"/>
</dbReference>
<organism evidence="6 7">
    <name type="scientific">Nocardia nova</name>
    <dbReference type="NCBI Taxonomy" id="37330"/>
    <lineage>
        <taxon>Bacteria</taxon>
        <taxon>Bacillati</taxon>
        <taxon>Actinomycetota</taxon>
        <taxon>Actinomycetes</taxon>
        <taxon>Mycobacteriales</taxon>
        <taxon>Nocardiaceae</taxon>
        <taxon>Nocardia</taxon>
    </lineage>
</organism>
<dbReference type="Pfam" id="PF14361">
    <property type="entry name" value="RsbRD_N"/>
    <property type="match status" value="1"/>
</dbReference>
<evidence type="ECO:0000259" key="3">
    <source>
        <dbReference type="Pfam" id="PF13556"/>
    </source>
</evidence>
<evidence type="ECO:0000256" key="1">
    <source>
        <dbReference type="ARBA" id="ARBA00006754"/>
    </source>
</evidence>
<gene>
    <name evidence="6" type="ORF">C5E45_01405</name>
</gene>
<dbReference type="PANTHER" id="PTHR33744:SF1">
    <property type="entry name" value="DNA-BINDING TRANSCRIPTIONAL ACTIVATOR ADER"/>
    <property type="match status" value="1"/>
</dbReference>
<protein>
    <recommendedName>
        <fullName evidence="8">PucR family transcriptional regulator</fullName>
    </recommendedName>
</protein>
<name>A0A2S6AX81_9NOCA</name>
<proteinExistence type="inferred from homology"/>
<dbReference type="Pfam" id="PF13556">
    <property type="entry name" value="HTH_30"/>
    <property type="match status" value="1"/>
</dbReference>
<dbReference type="Proteomes" id="UP000239874">
    <property type="component" value="Unassembled WGS sequence"/>
</dbReference>
<dbReference type="InterPro" id="IPR041522">
    <property type="entry name" value="CdaR_GGDEF"/>
</dbReference>
<accession>A0A2S6AX81</accession>
<dbReference type="InterPro" id="IPR051448">
    <property type="entry name" value="CdaR-like_regulators"/>
</dbReference>
<comment type="similarity">
    <text evidence="1">Belongs to the CdaR family.</text>
</comment>
<evidence type="ECO:0008006" key="8">
    <source>
        <dbReference type="Google" id="ProtNLM"/>
    </source>
</evidence>
<evidence type="ECO:0000259" key="4">
    <source>
        <dbReference type="Pfam" id="PF14361"/>
    </source>
</evidence>
<evidence type="ECO:0000256" key="2">
    <source>
        <dbReference type="SAM" id="MobiDB-lite"/>
    </source>
</evidence>
<dbReference type="OrthoDB" id="3663486at2"/>
<dbReference type="InterPro" id="IPR025751">
    <property type="entry name" value="RsbRD_N_dom"/>
</dbReference>
<feature type="domain" description="CdaR GGDEF-like" evidence="5">
    <location>
        <begin position="181"/>
        <end position="365"/>
    </location>
</feature>
<dbReference type="InterPro" id="IPR025736">
    <property type="entry name" value="PucR_C-HTH_dom"/>
</dbReference>
<evidence type="ECO:0000259" key="5">
    <source>
        <dbReference type="Pfam" id="PF17853"/>
    </source>
</evidence>
<dbReference type="AlphaFoldDB" id="A0A2S6AX81"/>
<evidence type="ECO:0000313" key="7">
    <source>
        <dbReference type="Proteomes" id="UP000239874"/>
    </source>
</evidence>
<reference evidence="6 7" key="1">
    <citation type="submission" date="2018-02" db="EMBL/GenBank/DDBJ databases">
        <title>8 Nocardia nova and 1 Nocardia cyriacigeorgica strain used for evolution to TMP-SMX.</title>
        <authorList>
            <person name="Mehta H."/>
            <person name="Weng J."/>
            <person name="Shamoo Y."/>
        </authorList>
    </citation>
    <scope>NUCLEOTIDE SEQUENCE [LARGE SCALE GENOMIC DNA]</scope>
    <source>
        <strain evidence="6 7">MDA3139</strain>
    </source>
</reference>
<comment type="caution">
    <text evidence="6">The sequence shown here is derived from an EMBL/GenBank/DDBJ whole genome shotgun (WGS) entry which is preliminary data.</text>
</comment>
<dbReference type="Gene3D" id="1.10.10.2840">
    <property type="entry name" value="PucR C-terminal helix-turn-helix domain"/>
    <property type="match status" value="1"/>
</dbReference>
<feature type="region of interest" description="Disordered" evidence="2">
    <location>
        <begin position="237"/>
        <end position="283"/>
    </location>
</feature>
<dbReference type="InterPro" id="IPR042070">
    <property type="entry name" value="PucR_C-HTH_sf"/>
</dbReference>
<feature type="domain" description="PucR C-terminal helix-turn-helix" evidence="3">
    <location>
        <begin position="416"/>
        <end position="472"/>
    </location>
</feature>
<sequence length="478" mass="51065">MATAPSDVAVRQWMADFVAETLRGETLEQMVARLDAQIIGRVPELTDRDLRRDLESSTRAHALAVLSGLTQDAMDYAVPEQAHAFARTLARRGYDLRLLLRVYHAGQQAAIDYMTEVIDERRLPEQFERSALIRLFERSTRWVNTSVEALTDTYMQERERGLRAALNQRTEIVRTLLSGEDVDADYASARLGFRLAQRQVAIALWADPAARDAGALLAVATGDGYVGSGGRIDISGTGDGSGAATGPAGPERVSAASDARGAVPLGDPGELGGAGDDRLAGGNDELGRLERTVTRLATALGGVGVLTVPAGSAALWAWIAADADAVVAVAADIVAAPMRLTLGSSGTGVAGFRQSHREAIAARQVAERAAVELGRVLPYAQVEPAYLAGADVAAMRTLIRRELGPLAAPDASSARLRETLLAYLRCHRSPEGAAARLGVHKNTVRYRVQRIEETLGRRIEECGLRLELALECVAVYGV</sequence>
<evidence type="ECO:0000313" key="6">
    <source>
        <dbReference type="EMBL" id="PPJ39820.1"/>
    </source>
</evidence>
<dbReference type="PANTHER" id="PTHR33744">
    <property type="entry name" value="CARBOHYDRATE DIACID REGULATOR"/>
    <property type="match status" value="1"/>
</dbReference>
<dbReference type="EMBL" id="PSZC01000001">
    <property type="protein sequence ID" value="PPJ39820.1"/>
    <property type="molecule type" value="Genomic_DNA"/>
</dbReference>
<dbReference type="RefSeq" id="WP_104374088.1">
    <property type="nucleotide sequence ID" value="NZ_PSZC01000001.1"/>
</dbReference>